<comment type="caution">
    <text evidence="2">The sequence shown here is derived from an EMBL/GenBank/DDBJ whole genome shotgun (WGS) entry which is preliminary data.</text>
</comment>
<reference evidence="2 3" key="1">
    <citation type="submission" date="2018-10" db="EMBL/GenBank/DDBJ databases">
        <title>Sequencing the genomes of 1000 actinobacteria strains.</title>
        <authorList>
            <person name="Klenk H.-P."/>
        </authorList>
    </citation>
    <scope>NUCLEOTIDE SEQUENCE [LARGE SCALE GENOMIC DNA]</scope>
    <source>
        <strain evidence="2 3">DSM 43911</strain>
    </source>
</reference>
<dbReference type="InterPro" id="IPR032710">
    <property type="entry name" value="NTF2-like_dom_sf"/>
</dbReference>
<accession>A0A495X389</accession>
<keyword evidence="3" id="KW-1185">Reference proteome</keyword>
<evidence type="ECO:0000313" key="3">
    <source>
        <dbReference type="Proteomes" id="UP000272729"/>
    </source>
</evidence>
<feature type="domain" description="DUF4440" evidence="1">
    <location>
        <begin position="15"/>
        <end position="122"/>
    </location>
</feature>
<dbReference type="AlphaFoldDB" id="A0A495X389"/>
<evidence type="ECO:0000259" key="1">
    <source>
        <dbReference type="Pfam" id="PF14534"/>
    </source>
</evidence>
<organism evidence="2 3">
    <name type="scientific">Saccharothrix variisporea</name>
    <dbReference type="NCBI Taxonomy" id="543527"/>
    <lineage>
        <taxon>Bacteria</taxon>
        <taxon>Bacillati</taxon>
        <taxon>Actinomycetota</taxon>
        <taxon>Actinomycetes</taxon>
        <taxon>Pseudonocardiales</taxon>
        <taxon>Pseudonocardiaceae</taxon>
        <taxon>Saccharothrix</taxon>
    </lineage>
</organism>
<dbReference type="Gene3D" id="3.10.450.50">
    <property type="match status" value="1"/>
</dbReference>
<gene>
    <name evidence="2" type="ORF">DFJ66_1874</name>
</gene>
<dbReference type="InterPro" id="IPR027843">
    <property type="entry name" value="DUF4440"/>
</dbReference>
<dbReference type="SUPFAM" id="SSF54427">
    <property type="entry name" value="NTF2-like"/>
    <property type="match status" value="1"/>
</dbReference>
<dbReference type="EMBL" id="RBXR01000001">
    <property type="protein sequence ID" value="RKT68681.1"/>
    <property type="molecule type" value="Genomic_DNA"/>
</dbReference>
<evidence type="ECO:0000313" key="2">
    <source>
        <dbReference type="EMBL" id="RKT68681.1"/>
    </source>
</evidence>
<dbReference type="GO" id="GO:0016853">
    <property type="term" value="F:isomerase activity"/>
    <property type="evidence" value="ECO:0007669"/>
    <property type="project" value="UniProtKB-KW"/>
</dbReference>
<proteinExistence type="predicted"/>
<dbReference type="Proteomes" id="UP000272729">
    <property type="component" value="Unassembled WGS sequence"/>
</dbReference>
<sequence length="150" mass="16667">MTTDLLTQLNHDVWEPFRRAYAGLDAQAFLAVHSPDLIRAGGPAKQVRGHADFVRDIEEFFARVAANGDSLSIALRFTERLASADLASERGTFRIDAVKGGEPKTVYGHFHVFCRRTDRWRIVVDYEPADVATEEEFAAAVPEEDVAAFG</sequence>
<dbReference type="RefSeq" id="WP_170199232.1">
    <property type="nucleotide sequence ID" value="NZ_JBIUBA010000007.1"/>
</dbReference>
<dbReference type="Pfam" id="PF14534">
    <property type="entry name" value="DUF4440"/>
    <property type="match status" value="1"/>
</dbReference>
<name>A0A495X389_9PSEU</name>
<protein>
    <submittedName>
        <fullName evidence="2">Ketosteroid isomerase-like protein</fullName>
    </submittedName>
</protein>
<keyword evidence="2" id="KW-0413">Isomerase</keyword>